<dbReference type="Gene3D" id="1.10.1200.10">
    <property type="entry name" value="ACP-like"/>
    <property type="match status" value="1"/>
</dbReference>
<dbReference type="PROSITE" id="PS50075">
    <property type="entry name" value="CARRIER"/>
    <property type="match status" value="1"/>
</dbReference>
<feature type="domain" description="Carrier" evidence="3">
    <location>
        <begin position="5"/>
        <end position="80"/>
    </location>
</feature>
<evidence type="ECO:0000256" key="1">
    <source>
        <dbReference type="ARBA" id="ARBA00022450"/>
    </source>
</evidence>
<dbReference type="EMBL" id="JBHSBB010000010">
    <property type="protein sequence ID" value="MFC4032356.1"/>
    <property type="molecule type" value="Genomic_DNA"/>
</dbReference>
<evidence type="ECO:0000313" key="5">
    <source>
        <dbReference type="Proteomes" id="UP001595765"/>
    </source>
</evidence>
<dbReference type="InterPro" id="IPR036736">
    <property type="entry name" value="ACP-like_sf"/>
</dbReference>
<comment type="caution">
    <text evidence="4">The sequence shown here is derived from an EMBL/GenBank/DDBJ whole genome shotgun (WGS) entry which is preliminary data.</text>
</comment>
<dbReference type="InterPro" id="IPR020806">
    <property type="entry name" value="PKS_PP-bd"/>
</dbReference>
<proteinExistence type="predicted"/>
<dbReference type="SUPFAM" id="SSF47336">
    <property type="entry name" value="ACP-like"/>
    <property type="match status" value="1"/>
</dbReference>
<keyword evidence="1" id="KW-0596">Phosphopantetheine</keyword>
<dbReference type="SMART" id="SM00823">
    <property type="entry name" value="PKS_PP"/>
    <property type="match status" value="1"/>
</dbReference>
<protein>
    <submittedName>
        <fullName evidence="4">Phosphopantetheine-binding protein</fullName>
    </submittedName>
</protein>
<keyword evidence="5" id="KW-1185">Reference proteome</keyword>
<dbReference type="InterPro" id="IPR009081">
    <property type="entry name" value="PP-bd_ACP"/>
</dbReference>
<dbReference type="RefSeq" id="WP_386429251.1">
    <property type="nucleotide sequence ID" value="NZ_JBHSBB010000010.1"/>
</dbReference>
<gene>
    <name evidence="4" type="ORF">ACFO3J_12795</name>
</gene>
<keyword evidence="2" id="KW-0597">Phosphoprotein</keyword>
<accession>A0ABV8HQE4</accession>
<evidence type="ECO:0000256" key="2">
    <source>
        <dbReference type="ARBA" id="ARBA00022553"/>
    </source>
</evidence>
<evidence type="ECO:0000259" key="3">
    <source>
        <dbReference type="PROSITE" id="PS50075"/>
    </source>
</evidence>
<dbReference type="Pfam" id="PF00550">
    <property type="entry name" value="PP-binding"/>
    <property type="match status" value="1"/>
</dbReference>
<reference evidence="5" key="1">
    <citation type="journal article" date="2019" name="Int. J. Syst. Evol. Microbiol.">
        <title>The Global Catalogue of Microorganisms (GCM) 10K type strain sequencing project: providing services to taxonomists for standard genome sequencing and annotation.</title>
        <authorList>
            <consortium name="The Broad Institute Genomics Platform"/>
            <consortium name="The Broad Institute Genome Sequencing Center for Infectious Disease"/>
            <person name="Wu L."/>
            <person name="Ma J."/>
        </authorList>
    </citation>
    <scope>NUCLEOTIDE SEQUENCE [LARGE SCALE GENOMIC DNA]</scope>
    <source>
        <strain evidence="5">CGMCC 4.7237</strain>
    </source>
</reference>
<sequence length="86" mass="9387">MSTSQTTVDVIRELLMKTFDVFGTEEIDLGATFESLDVDSLVLVELAVVLERRFGVRVPEGELSAEQTIGEAAALVDAKRGRELTT</sequence>
<evidence type="ECO:0000313" key="4">
    <source>
        <dbReference type="EMBL" id="MFC4032356.1"/>
    </source>
</evidence>
<dbReference type="Proteomes" id="UP001595765">
    <property type="component" value="Unassembled WGS sequence"/>
</dbReference>
<organism evidence="4 5">
    <name type="scientific">Streptomyces polygonati</name>
    <dbReference type="NCBI Taxonomy" id="1617087"/>
    <lineage>
        <taxon>Bacteria</taxon>
        <taxon>Bacillati</taxon>
        <taxon>Actinomycetota</taxon>
        <taxon>Actinomycetes</taxon>
        <taxon>Kitasatosporales</taxon>
        <taxon>Streptomycetaceae</taxon>
        <taxon>Streptomyces</taxon>
    </lineage>
</organism>
<name>A0ABV8HQE4_9ACTN</name>